<proteinExistence type="predicted"/>
<accession>A0A5K1VEC5</accession>
<dbReference type="PANTHER" id="PTHR22957:SF27">
    <property type="entry name" value="TBC1 DOMAIN FAMILY MEMBER 13"/>
    <property type="match status" value="1"/>
</dbReference>
<dbReference type="Gene3D" id="1.10.10.750">
    <property type="entry name" value="Ypt/Rab-GAP domain of gyp1p, domain 1"/>
    <property type="match status" value="1"/>
</dbReference>
<feature type="region of interest" description="Disordered" evidence="1">
    <location>
        <begin position="86"/>
        <end position="128"/>
    </location>
</feature>
<dbReference type="OMA" id="MYNSANC"/>
<dbReference type="EMBL" id="BDEQ01000001">
    <property type="protein sequence ID" value="GAT92778.1"/>
    <property type="molecule type" value="Genomic_DNA"/>
</dbReference>
<dbReference type="GO" id="GO:0005096">
    <property type="term" value="F:GTPase activator activity"/>
    <property type="evidence" value="ECO:0007669"/>
    <property type="project" value="TreeGrafter"/>
</dbReference>
<dbReference type="VEuPathDB" id="AmoebaDB:EHI7A_030410"/>
<dbReference type="VEuPathDB" id="AmoebaDB:KM1_150050"/>
<evidence type="ECO:0000256" key="1">
    <source>
        <dbReference type="SAM" id="MobiDB-lite"/>
    </source>
</evidence>
<feature type="domain" description="Rab-GAP TBC" evidence="2">
    <location>
        <begin position="29"/>
        <end position="345"/>
    </location>
</feature>
<evidence type="ECO:0000313" key="4">
    <source>
        <dbReference type="Proteomes" id="UP000078387"/>
    </source>
</evidence>
<dbReference type="AlphaFoldDB" id="A0A5K1VEC5"/>
<feature type="compositionally biased region" description="Basic and acidic residues" evidence="1">
    <location>
        <begin position="104"/>
        <end position="119"/>
    </location>
</feature>
<dbReference type="VEuPathDB" id="AmoebaDB:EHI_187060"/>
<evidence type="ECO:0000313" key="3">
    <source>
        <dbReference type="EMBL" id="GAT92778.1"/>
    </source>
</evidence>
<dbReference type="Pfam" id="PF00566">
    <property type="entry name" value="RabGAP-TBC"/>
    <property type="match status" value="1"/>
</dbReference>
<comment type="caution">
    <text evidence="3">The sequence shown here is derived from an EMBL/GenBank/DDBJ whole genome shotgun (WGS) entry which is preliminary data.</text>
</comment>
<dbReference type="PANTHER" id="PTHR22957">
    <property type="entry name" value="TBC1 DOMAIN FAMILY MEMBER GTPASE-ACTIVATING PROTEIN"/>
    <property type="match status" value="1"/>
</dbReference>
<protein>
    <submittedName>
        <fullName evidence="3">Rab GTPase activating protein putative</fullName>
    </submittedName>
</protein>
<dbReference type="InterPro" id="IPR035969">
    <property type="entry name" value="Rab-GAP_TBC_sf"/>
</dbReference>
<sequence>MNERIESLFIEPVIDITQLRKMMYSGKLQVNSALRPKAWQILLGYLPPNQFEWGLEIQQKSQQYKVNTQQLLPTIIGRTDFLEKEVQPIRPRPTRLSNNPKIIIFDRNDPSPLSHDDKTPNSSLDTPRNESVFAIPERSHSTVSRLPSPKSLFDKIVRPRSSSTSSDQRKKIDQDAVKLKYQIRIIDNDIPRTLTILKIENENNIVNHRNVIKRILYCLVAIDKIKYTQGMNELVSVLYYVFALHSNNQDFEGAEVSSYYCMKGLLKEYSHYFNEEEDDKDEGINKAMNGVMNRLKEEDNELFESLQEKGIENALFLFRWMSLLLTEELPINSLVMFWDRILANLRSRQYLQCFCVSMIISIKDELMEKEFDEALRLLQHYPLKNFNDLDLNAKLMIKFPKKSKIIKPTYIDQPIQPQFKFINKDDDKEDGASCIFEVPHRSVSSLI</sequence>
<dbReference type="Gene3D" id="1.10.472.80">
    <property type="entry name" value="Ypt/Rab-GAP domain of gyp1p, domain 3"/>
    <property type="match status" value="1"/>
</dbReference>
<dbReference type="Proteomes" id="UP000078387">
    <property type="component" value="Unassembled WGS sequence"/>
</dbReference>
<dbReference type="VEuPathDB" id="AmoebaDB:EHI8A_007820"/>
<name>A0A5K1VEC5_ENTHI</name>
<reference evidence="3 4" key="1">
    <citation type="submission" date="2016-05" db="EMBL/GenBank/DDBJ databases">
        <title>First whole genome sequencing of Entamoeba histolytica HM1:IMSS-clone-6.</title>
        <authorList>
            <person name="Mukherjee Avik.K."/>
            <person name="Izumyama S."/>
            <person name="Nakada-Tsukui K."/>
            <person name="Nozaki T."/>
        </authorList>
    </citation>
    <scope>NUCLEOTIDE SEQUENCE [LARGE SCALE GENOMIC DNA]</scope>
    <source>
        <strain evidence="3 4">HM1:IMSS clone 6</strain>
    </source>
</reference>
<evidence type="ECO:0000259" key="2">
    <source>
        <dbReference type="PROSITE" id="PS50086"/>
    </source>
</evidence>
<gene>
    <name evidence="3" type="ORF">CL6EHI_187060</name>
</gene>
<dbReference type="SMART" id="SM00164">
    <property type="entry name" value="TBC"/>
    <property type="match status" value="1"/>
</dbReference>
<dbReference type="SUPFAM" id="SSF47923">
    <property type="entry name" value="Ypt/Rab-GAP domain of gyp1p"/>
    <property type="match status" value="2"/>
</dbReference>
<dbReference type="PROSITE" id="PS50086">
    <property type="entry name" value="TBC_RABGAP"/>
    <property type="match status" value="1"/>
</dbReference>
<dbReference type="GO" id="GO:0006886">
    <property type="term" value="P:intracellular protein transport"/>
    <property type="evidence" value="ECO:0007669"/>
    <property type="project" value="TreeGrafter"/>
</dbReference>
<dbReference type="Gene3D" id="1.10.8.270">
    <property type="entry name" value="putative rabgap domain of human tbc1 domain family member 14 like domains"/>
    <property type="match status" value="1"/>
</dbReference>
<organism evidence="3 4">
    <name type="scientific">Entamoeba histolytica</name>
    <dbReference type="NCBI Taxonomy" id="5759"/>
    <lineage>
        <taxon>Eukaryota</taxon>
        <taxon>Amoebozoa</taxon>
        <taxon>Evosea</taxon>
        <taxon>Archamoebae</taxon>
        <taxon>Mastigamoebida</taxon>
        <taxon>Entamoebidae</taxon>
        <taxon>Entamoeba</taxon>
    </lineage>
</organism>
<dbReference type="VEuPathDB" id="AmoebaDB:EHI5A_002980"/>
<dbReference type="InterPro" id="IPR000195">
    <property type="entry name" value="Rab-GAP-TBC_dom"/>
</dbReference>